<dbReference type="PIRSF" id="PIRSF019169">
    <property type="entry name" value="PilM"/>
    <property type="match status" value="1"/>
</dbReference>
<evidence type="ECO:0000256" key="1">
    <source>
        <dbReference type="ARBA" id="ARBA00007381"/>
    </source>
</evidence>
<gene>
    <name evidence="3" type="ORF">SAMN05421509_107164</name>
</gene>
<dbReference type="GO" id="GO:0051301">
    <property type="term" value="P:cell division"/>
    <property type="evidence" value="ECO:0007669"/>
    <property type="project" value="InterPro"/>
</dbReference>
<dbReference type="SMART" id="SM00842">
    <property type="entry name" value="FtsA"/>
    <property type="match status" value="1"/>
</dbReference>
<comment type="similarity">
    <text evidence="1">Belongs to the heat shock protein 70 family.</text>
</comment>
<dbReference type="AlphaFoldDB" id="A0A285VTS7"/>
<dbReference type="CDD" id="cd24049">
    <property type="entry name" value="ASKHA_NBD_PilM"/>
    <property type="match status" value="1"/>
</dbReference>
<evidence type="ECO:0000313" key="3">
    <source>
        <dbReference type="EMBL" id="SOC56636.1"/>
    </source>
</evidence>
<dbReference type="InterPro" id="IPR050696">
    <property type="entry name" value="FtsA/MreB"/>
</dbReference>
<reference evidence="3 4" key="1">
    <citation type="submission" date="2017-08" db="EMBL/GenBank/DDBJ databases">
        <authorList>
            <person name="de Groot N.N."/>
        </authorList>
    </citation>
    <scope>NUCLEOTIDE SEQUENCE [LARGE SCALE GENOMIC DNA]</scope>
    <source>
        <strain evidence="3 4">USBA 855</strain>
    </source>
</reference>
<accession>A0A285VTS7</accession>
<dbReference type="PANTHER" id="PTHR32432:SF3">
    <property type="entry name" value="ETHANOLAMINE UTILIZATION PROTEIN EUTJ"/>
    <property type="match status" value="1"/>
</dbReference>
<dbReference type="EMBL" id="OBQJ01000007">
    <property type="protein sequence ID" value="SOC56636.1"/>
    <property type="molecule type" value="Genomic_DNA"/>
</dbReference>
<dbReference type="Gene3D" id="3.30.420.40">
    <property type="match status" value="2"/>
</dbReference>
<proteinExistence type="inferred from homology"/>
<dbReference type="InterPro" id="IPR043129">
    <property type="entry name" value="ATPase_NBD"/>
</dbReference>
<dbReference type="InterPro" id="IPR003494">
    <property type="entry name" value="SHS2_FtsA"/>
</dbReference>
<dbReference type="NCBIfam" id="TIGR01175">
    <property type="entry name" value="pilM"/>
    <property type="match status" value="1"/>
</dbReference>
<dbReference type="Proteomes" id="UP000219023">
    <property type="component" value="Unassembled WGS sequence"/>
</dbReference>
<dbReference type="PANTHER" id="PTHR32432">
    <property type="entry name" value="CELL DIVISION PROTEIN FTSA-RELATED"/>
    <property type="match status" value="1"/>
</dbReference>
<dbReference type="InterPro" id="IPR005883">
    <property type="entry name" value="PilM"/>
</dbReference>
<name>A0A285VTS7_9GAMM</name>
<sequence>MPSATPRRRIRRGMTVWRFKKSQQGLVGVDITSATVKLIELDHTGAGQRIASYAVRPLREGAVVERRIRDLDEVAATLVRAVEHARPHSRRAVAAVPASATITKTLTYPVTLSDDEIEARIQLESERHIPFPLNEVAFDFQRLGLNARYPDQQDILLVACRLQDVDHLADVLRRAGLEPAAVDVESFAMERAASELLRDEAPSEQSGECAALVDIGANMNAFHVLIDGRIAYTRDNVLGGRHLTEEIRKRYGLSLEEAGLAKKRGGLPEDYEHEVVMPFIDMLIQQIGRSLQLYHTSGKPREIQRLILAGGSSVIPGLRERLAAQSGLDVVMANPFARMRVASRVDVQALASDAPAMLTACGLAMRGRR</sequence>
<protein>
    <submittedName>
        <fullName evidence="3">Type IV pilus assembly protein PilM</fullName>
    </submittedName>
</protein>
<dbReference type="PROSITE" id="PS01036">
    <property type="entry name" value="HSP70_3"/>
    <property type="match status" value="1"/>
</dbReference>
<organism evidence="3 4">
    <name type="scientific">Chromohalobacter canadensis</name>
    <dbReference type="NCBI Taxonomy" id="141389"/>
    <lineage>
        <taxon>Bacteria</taxon>
        <taxon>Pseudomonadati</taxon>
        <taxon>Pseudomonadota</taxon>
        <taxon>Gammaproteobacteria</taxon>
        <taxon>Oceanospirillales</taxon>
        <taxon>Halomonadaceae</taxon>
        <taxon>Chromohalobacter</taxon>
    </lineage>
</organism>
<evidence type="ECO:0000259" key="2">
    <source>
        <dbReference type="SMART" id="SM00842"/>
    </source>
</evidence>
<dbReference type="Gene3D" id="3.30.1490.300">
    <property type="match status" value="1"/>
</dbReference>
<dbReference type="InterPro" id="IPR018181">
    <property type="entry name" value="Heat_shock_70_CS"/>
</dbReference>
<feature type="domain" description="SHS2" evidence="2">
    <location>
        <begin position="26"/>
        <end position="193"/>
    </location>
</feature>
<dbReference type="SUPFAM" id="SSF53067">
    <property type="entry name" value="Actin-like ATPase domain"/>
    <property type="match status" value="2"/>
</dbReference>
<dbReference type="Pfam" id="PF11104">
    <property type="entry name" value="PilM_2"/>
    <property type="match status" value="1"/>
</dbReference>
<evidence type="ECO:0000313" key="4">
    <source>
        <dbReference type="Proteomes" id="UP000219023"/>
    </source>
</evidence>